<keyword evidence="3" id="KW-0804">Transcription</keyword>
<feature type="domain" description="Myb-like" evidence="5">
    <location>
        <begin position="22"/>
        <end position="68"/>
    </location>
</feature>
<dbReference type="NCBIfam" id="TIGR01557">
    <property type="entry name" value="myb_SHAQKYF"/>
    <property type="match status" value="1"/>
</dbReference>
<protein>
    <submittedName>
        <fullName evidence="8">Uncharacterized protein</fullName>
    </submittedName>
</protein>
<organism evidence="8 9">
    <name type="scientific">Erythroxylum novogranatense</name>
    <dbReference type="NCBI Taxonomy" id="1862640"/>
    <lineage>
        <taxon>Eukaryota</taxon>
        <taxon>Viridiplantae</taxon>
        <taxon>Streptophyta</taxon>
        <taxon>Embryophyta</taxon>
        <taxon>Tracheophyta</taxon>
        <taxon>Spermatophyta</taxon>
        <taxon>Magnoliopsida</taxon>
        <taxon>eudicotyledons</taxon>
        <taxon>Gunneridae</taxon>
        <taxon>Pentapetalae</taxon>
        <taxon>rosids</taxon>
        <taxon>fabids</taxon>
        <taxon>Malpighiales</taxon>
        <taxon>Erythroxylaceae</taxon>
        <taxon>Erythroxylum</taxon>
    </lineage>
</organism>
<feature type="domain" description="SANT" evidence="6">
    <location>
        <begin position="17"/>
        <end position="72"/>
    </location>
</feature>
<evidence type="ECO:0000259" key="7">
    <source>
        <dbReference type="PROSITE" id="PS51294"/>
    </source>
</evidence>
<keyword evidence="9" id="KW-1185">Reference proteome</keyword>
<keyword evidence="4" id="KW-0539">Nucleus</keyword>
<dbReference type="PANTHER" id="PTHR44042:SF6">
    <property type="entry name" value="DUPLICATED HOMEODOMAIN-LIKE SUPERFAMILY PROTEIN"/>
    <property type="match status" value="1"/>
</dbReference>
<dbReference type="FunFam" id="1.10.10.60:FF:000154">
    <property type="entry name" value="Transcription factor SRM1"/>
    <property type="match status" value="1"/>
</dbReference>
<dbReference type="InterPro" id="IPR006447">
    <property type="entry name" value="Myb_dom_plants"/>
</dbReference>
<evidence type="ECO:0000256" key="3">
    <source>
        <dbReference type="ARBA" id="ARBA00023163"/>
    </source>
</evidence>
<evidence type="ECO:0000259" key="6">
    <source>
        <dbReference type="PROSITE" id="PS51293"/>
    </source>
</evidence>
<evidence type="ECO:0000313" key="8">
    <source>
        <dbReference type="EMBL" id="KAJ8763996.1"/>
    </source>
</evidence>
<comment type="subcellular location">
    <subcellularLocation>
        <location evidence="1">Nucleus</location>
    </subcellularLocation>
</comment>
<evidence type="ECO:0000259" key="5">
    <source>
        <dbReference type="PROSITE" id="PS50090"/>
    </source>
</evidence>
<dbReference type="PROSITE" id="PS51293">
    <property type="entry name" value="SANT"/>
    <property type="match status" value="1"/>
</dbReference>
<dbReference type="PROSITE" id="PS51294">
    <property type="entry name" value="HTH_MYB"/>
    <property type="match status" value="1"/>
</dbReference>
<evidence type="ECO:0000256" key="4">
    <source>
        <dbReference type="ARBA" id="ARBA00023242"/>
    </source>
</evidence>
<evidence type="ECO:0000313" key="9">
    <source>
        <dbReference type="Proteomes" id="UP001159364"/>
    </source>
</evidence>
<keyword evidence="2" id="KW-0805">Transcription regulation</keyword>
<dbReference type="CDD" id="cd00167">
    <property type="entry name" value="SANT"/>
    <property type="match status" value="2"/>
</dbReference>
<gene>
    <name evidence="8" type="ORF">K2173_004868</name>
</gene>
<evidence type="ECO:0000256" key="2">
    <source>
        <dbReference type="ARBA" id="ARBA00023015"/>
    </source>
</evidence>
<reference evidence="8 9" key="1">
    <citation type="submission" date="2021-09" db="EMBL/GenBank/DDBJ databases">
        <title>Genomic insights and catalytic innovation underlie evolution of tropane alkaloids biosynthesis.</title>
        <authorList>
            <person name="Wang Y.-J."/>
            <person name="Tian T."/>
            <person name="Huang J.-P."/>
            <person name="Huang S.-X."/>
        </authorList>
    </citation>
    <scope>NUCLEOTIDE SEQUENCE [LARGE SCALE GENOMIC DNA]</scope>
    <source>
        <strain evidence="8">KIB-2018</strain>
        <tissue evidence="8">Leaf</tissue>
    </source>
</reference>
<dbReference type="Gene3D" id="1.10.10.60">
    <property type="entry name" value="Homeodomain-like"/>
    <property type="match status" value="2"/>
</dbReference>
<dbReference type="PROSITE" id="PS50090">
    <property type="entry name" value="MYB_LIKE"/>
    <property type="match status" value="1"/>
</dbReference>
<dbReference type="SMART" id="SM00717">
    <property type="entry name" value="SANT"/>
    <property type="match status" value="2"/>
</dbReference>
<dbReference type="SUPFAM" id="SSF46689">
    <property type="entry name" value="Homeodomain-like"/>
    <property type="match status" value="2"/>
</dbReference>
<evidence type="ECO:0000256" key="1">
    <source>
        <dbReference type="ARBA" id="ARBA00004123"/>
    </source>
</evidence>
<dbReference type="EMBL" id="JAIWQS010000005">
    <property type="protein sequence ID" value="KAJ8763996.1"/>
    <property type="molecule type" value="Genomic_DNA"/>
</dbReference>
<proteinExistence type="predicted"/>
<dbReference type="GO" id="GO:0003677">
    <property type="term" value="F:DNA binding"/>
    <property type="evidence" value="ECO:0007669"/>
    <property type="project" value="InterPro"/>
</dbReference>
<dbReference type="Proteomes" id="UP001159364">
    <property type="component" value="Linkage Group LG05"/>
</dbReference>
<comment type="caution">
    <text evidence="8">The sequence shown here is derived from an EMBL/GenBank/DDBJ whole genome shotgun (WGS) entry which is preliminary data.</text>
</comment>
<dbReference type="InterPro" id="IPR001005">
    <property type="entry name" value="SANT/Myb"/>
</dbReference>
<dbReference type="PANTHER" id="PTHR44042">
    <property type="entry name" value="DUPLICATED HOMEODOMAIN-LIKE SUPERFAMILY PROTEIN-RELATED"/>
    <property type="match status" value="1"/>
</dbReference>
<dbReference type="InterPro" id="IPR017930">
    <property type="entry name" value="Myb_dom"/>
</dbReference>
<dbReference type="InterPro" id="IPR009057">
    <property type="entry name" value="Homeodomain-like_sf"/>
</dbReference>
<dbReference type="AlphaFoldDB" id="A0AAV8TCB3"/>
<dbReference type="GO" id="GO:0005634">
    <property type="term" value="C:nucleus"/>
    <property type="evidence" value="ECO:0007669"/>
    <property type="project" value="UniProtKB-SubCell"/>
</dbReference>
<dbReference type="Pfam" id="PF00249">
    <property type="entry name" value="Myb_DNA-binding"/>
    <property type="match status" value="2"/>
</dbReference>
<name>A0AAV8TCB3_9ROSI</name>
<sequence>METQYPSSFNSNLSWFSASTEWTKEENKKFESALAIYSEHDPEKWRKVAAMIPGKTVYDVIKQYRELEEDVGDIESGRNLQVTSDIRRFLMGLLEHGKGDWRNISRKFVVSKTPTQVASHAQKYFIRQQLSGSKDKRRPSIHDITTVNPTETTSQSHGNKLGVFNQFNVILPQQNPINMQNVLNFSLAGITQMMDQY</sequence>
<feature type="domain" description="HTH myb-type" evidence="7">
    <location>
        <begin position="95"/>
        <end position="129"/>
    </location>
</feature>
<accession>A0AAV8TCB3</accession>
<dbReference type="InterPro" id="IPR017884">
    <property type="entry name" value="SANT_dom"/>
</dbReference>